<organism evidence="2 3">
    <name type="scientific">Escherichia coli</name>
    <dbReference type="NCBI Taxonomy" id="562"/>
    <lineage>
        <taxon>Bacteria</taxon>
        <taxon>Pseudomonadati</taxon>
        <taxon>Pseudomonadota</taxon>
        <taxon>Gammaproteobacteria</taxon>
        <taxon>Enterobacterales</taxon>
        <taxon>Enterobacteriaceae</taxon>
        <taxon>Escherichia</taxon>
    </lineage>
</organism>
<evidence type="ECO:0000313" key="2">
    <source>
        <dbReference type="EMBL" id="VZR06269.1"/>
    </source>
</evidence>
<dbReference type="PROSITE" id="PS51750">
    <property type="entry name" value="BRO_N"/>
    <property type="match status" value="1"/>
</dbReference>
<dbReference type="SMART" id="SM01040">
    <property type="entry name" value="Bro-N"/>
    <property type="match status" value="1"/>
</dbReference>
<comment type="caution">
    <text evidence="2">The sequence shown here is derived from an EMBL/GenBank/DDBJ whole genome shotgun (WGS) entry which is preliminary data.</text>
</comment>
<evidence type="ECO:0000313" key="3">
    <source>
        <dbReference type="Proteomes" id="UP000629265"/>
    </source>
</evidence>
<dbReference type="InterPro" id="IPR003497">
    <property type="entry name" value="BRO_N_domain"/>
</dbReference>
<protein>
    <recommendedName>
        <fullName evidence="1">Bro-N domain-containing protein</fullName>
    </recommendedName>
</protein>
<evidence type="ECO:0000259" key="1">
    <source>
        <dbReference type="PROSITE" id="PS51750"/>
    </source>
</evidence>
<gene>
    <name evidence="2" type="ORF">IDONEFKE_02304</name>
</gene>
<dbReference type="Pfam" id="PF02498">
    <property type="entry name" value="Bro-N"/>
    <property type="match status" value="1"/>
</dbReference>
<name>A0ABD7W0Z6_ECOLX</name>
<reference evidence="2 3" key="1">
    <citation type="submission" date="2019-11" db="EMBL/GenBank/DDBJ databases">
        <authorList>
            <person name="Haines EK M."/>
        </authorList>
    </citation>
    <scope>NUCLEOTIDE SEQUENCE [LARGE SCALE GENOMIC DNA]</scope>
    <source>
        <strain evidence="2">KR2729</strain>
    </source>
</reference>
<dbReference type="AlphaFoldDB" id="A0ABD7W0Z6"/>
<proteinExistence type="predicted"/>
<dbReference type="Proteomes" id="UP000629265">
    <property type="component" value="Unassembled WGS sequence"/>
</dbReference>
<dbReference type="RefSeq" id="WP_130940414.1">
    <property type="nucleotide sequence ID" value="NZ_CACRYM010000022.1"/>
</dbReference>
<feature type="domain" description="Bro-N" evidence="1">
    <location>
        <begin position="1"/>
        <end position="106"/>
    </location>
</feature>
<accession>A0ABD7W0Z6</accession>
<dbReference type="PANTHER" id="PTHR36180">
    <property type="entry name" value="DNA-BINDING PROTEIN-RELATED-RELATED"/>
    <property type="match status" value="1"/>
</dbReference>
<sequence length="187" mass="21033">MNIITNVFESYSVRSVIIDGDPWFIAKDVAEALGYKQADKAVRQRCDEFKILKPGDLAGMKIPNRGLQVINESDVYNLVFGSKLESAQRFRKWVTKEVLPSIRKTGGFIAGISDNHAVDSELRSRITAEFARKAKDLLSDIDRHDRYGALKRREVMSLCDQLSKRHGVPASLIEAMMFNGMKALEGL</sequence>
<dbReference type="EMBL" id="CACRYR010000022">
    <property type="protein sequence ID" value="VZR06269.1"/>
    <property type="molecule type" value="Genomic_DNA"/>
</dbReference>
<dbReference type="PANTHER" id="PTHR36180:SF2">
    <property type="entry name" value="BRO FAMILY PROTEIN"/>
    <property type="match status" value="1"/>
</dbReference>